<reference evidence="2" key="1">
    <citation type="submission" date="2018-05" db="EMBL/GenBank/DDBJ databases">
        <title>Draft genome of Mucuna pruriens seed.</title>
        <authorList>
            <person name="Nnadi N.E."/>
            <person name="Vos R."/>
            <person name="Hasami M.H."/>
            <person name="Devisetty U.K."/>
            <person name="Aguiy J.C."/>
        </authorList>
    </citation>
    <scope>NUCLEOTIDE SEQUENCE [LARGE SCALE GENOMIC DNA]</scope>
    <source>
        <strain evidence="2">JCA_2017</strain>
    </source>
</reference>
<protein>
    <recommendedName>
        <fullName evidence="4">CCHC-type domain-containing protein</fullName>
    </recommendedName>
</protein>
<dbReference type="EMBL" id="QJKJ01003362">
    <property type="protein sequence ID" value="RDX98829.1"/>
    <property type="molecule type" value="Genomic_DNA"/>
</dbReference>
<name>A0A371H7R4_MUCPR</name>
<dbReference type="AlphaFoldDB" id="A0A371H7R4"/>
<proteinExistence type="predicted"/>
<gene>
    <name evidence="2" type="ORF">CR513_18201</name>
</gene>
<dbReference type="Proteomes" id="UP000257109">
    <property type="component" value="Unassembled WGS sequence"/>
</dbReference>
<dbReference type="OrthoDB" id="1389923at2759"/>
<comment type="caution">
    <text evidence="2">The sequence shown here is derived from an EMBL/GenBank/DDBJ whole genome shotgun (WGS) entry which is preliminary data.</text>
</comment>
<keyword evidence="3" id="KW-1185">Reference proteome</keyword>
<organism evidence="2 3">
    <name type="scientific">Mucuna pruriens</name>
    <name type="common">Velvet bean</name>
    <name type="synonym">Dolichos pruriens</name>
    <dbReference type="NCBI Taxonomy" id="157652"/>
    <lineage>
        <taxon>Eukaryota</taxon>
        <taxon>Viridiplantae</taxon>
        <taxon>Streptophyta</taxon>
        <taxon>Embryophyta</taxon>
        <taxon>Tracheophyta</taxon>
        <taxon>Spermatophyta</taxon>
        <taxon>Magnoliopsida</taxon>
        <taxon>eudicotyledons</taxon>
        <taxon>Gunneridae</taxon>
        <taxon>Pentapetalae</taxon>
        <taxon>rosids</taxon>
        <taxon>fabids</taxon>
        <taxon>Fabales</taxon>
        <taxon>Fabaceae</taxon>
        <taxon>Papilionoideae</taxon>
        <taxon>50 kb inversion clade</taxon>
        <taxon>NPAAA clade</taxon>
        <taxon>indigoferoid/millettioid clade</taxon>
        <taxon>Phaseoleae</taxon>
        <taxon>Mucuna</taxon>
    </lineage>
</organism>
<evidence type="ECO:0000256" key="1">
    <source>
        <dbReference type="SAM" id="MobiDB-lite"/>
    </source>
</evidence>
<evidence type="ECO:0000313" key="3">
    <source>
        <dbReference type="Proteomes" id="UP000257109"/>
    </source>
</evidence>
<feature type="region of interest" description="Disordered" evidence="1">
    <location>
        <begin position="229"/>
        <end position="295"/>
    </location>
</feature>
<evidence type="ECO:0008006" key="4">
    <source>
        <dbReference type="Google" id="ProtNLM"/>
    </source>
</evidence>
<evidence type="ECO:0000313" key="2">
    <source>
        <dbReference type="EMBL" id="RDX98829.1"/>
    </source>
</evidence>
<accession>A0A371H7R4</accession>
<feature type="compositionally biased region" description="Low complexity" evidence="1">
    <location>
        <begin position="232"/>
        <end position="249"/>
    </location>
</feature>
<feature type="non-terminal residue" evidence="2">
    <location>
        <position position="1"/>
    </location>
</feature>
<feature type="compositionally biased region" description="Polar residues" evidence="1">
    <location>
        <begin position="250"/>
        <end position="295"/>
    </location>
</feature>
<sequence>MIHCLKKVVVLEKKFREKGLSDYKYYSEDLDSDVDSDEDKGKSRKFLIFNVPKKMRSVIENPKLKLNDIHEKAQKKRNIRITKVKALRARNCAKNIVDSSLMEEYRRIYDYTNELLKFNSGYIIKMKVEKRQVDGDSTKQTSRFWGKSSFTPNLKCDILLHNMSEAFNNVIVGAKGKPIKMVRRPKKRRNLELGELRRDETHLKKTSLPKKCNKCHKYGHNKTICKEPLIHTTKPTQPTKSTQATASTTQNITSNQPIIPTQPTNSSQVLASSQPTIPTQPTDSSQVTTPFQPTT</sequence>